<evidence type="ECO:0000313" key="2">
    <source>
        <dbReference type="Proteomes" id="UP000294692"/>
    </source>
</evidence>
<dbReference type="InterPro" id="IPR011990">
    <property type="entry name" value="TPR-like_helical_dom_sf"/>
</dbReference>
<gene>
    <name evidence="1" type="ORF">EV686_11321</name>
</gene>
<dbReference type="RefSeq" id="WP_132478193.1">
    <property type="nucleotide sequence ID" value="NZ_JBEBWM010000005.1"/>
</dbReference>
<keyword evidence="2" id="KW-1185">Reference proteome</keyword>
<dbReference type="SMART" id="SM00028">
    <property type="entry name" value="TPR"/>
    <property type="match status" value="3"/>
</dbReference>
<dbReference type="AlphaFoldDB" id="A0A4R3UQQ2"/>
<evidence type="ECO:0000313" key="1">
    <source>
        <dbReference type="EMBL" id="TCU93000.1"/>
    </source>
</evidence>
<sequence length="146" mass="16400">MELPDEIYEQVEQLSEQGNDLCEEGDFTGAIAVWQSALALLPPPRQQWEASVWLHASIGDAYYQEDEWQDAKAAFFDALNCPDAQVNPFVHYMLGKTLLRLDDEEGAVDHLLRAYMLDGVDIFDADEEEGPDALALLQNKGLVDEL</sequence>
<reference evidence="1 2" key="1">
    <citation type="submission" date="2019-03" db="EMBL/GenBank/DDBJ databases">
        <title>Genomic Encyclopedia of Type Strains, Phase IV (KMG-IV): sequencing the most valuable type-strain genomes for metagenomic binning, comparative biology and taxonomic classification.</title>
        <authorList>
            <person name="Goeker M."/>
        </authorList>
    </citation>
    <scope>NUCLEOTIDE SEQUENCE [LARGE SCALE GENOMIC DNA]</scope>
    <source>
        <strain evidence="1 2">DSM 100048</strain>
    </source>
</reference>
<proteinExistence type="predicted"/>
<dbReference type="InterPro" id="IPR019734">
    <property type="entry name" value="TPR_rpt"/>
</dbReference>
<accession>A0A4R3UQQ2</accession>
<dbReference type="Proteomes" id="UP000294692">
    <property type="component" value="Unassembled WGS sequence"/>
</dbReference>
<dbReference type="EMBL" id="SMBX01000013">
    <property type="protein sequence ID" value="TCU93000.1"/>
    <property type="molecule type" value="Genomic_DNA"/>
</dbReference>
<name>A0A4R3UQQ2_9BURK</name>
<dbReference type="SUPFAM" id="SSF48452">
    <property type="entry name" value="TPR-like"/>
    <property type="match status" value="1"/>
</dbReference>
<protein>
    <submittedName>
        <fullName evidence="1">Uncharacterized protein</fullName>
    </submittedName>
</protein>
<comment type="caution">
    <text evidence="1">The sequence shown here is derived from an EMBL/GenBank/DDBJ whole genome shotgun (WGS) entry which is preliminary data.</text>
</comment>
<organism evidence="1 2">
    <name type="scientific">Paracandidimonas soli</name>
    <dbReference type="NCBI Taxonomy" id="1917182"/>
    <lineage>
        <taxon>Bacteria</taxon>
        <taxon>Pseudomonadati</taxon>
        <taxon>Pseudomonadota</taxon>
        <taxon>Betaproteobacteria</taxon>
        <taxon>Burkholderiales</taxon>
        <taxon>Alcaligenaceae</taxon>
        <taxon>Paracandidimonas</taxon>
    </lineage>
</organism>
<dbReference type="OrthoDB" id="1551390at2"/>
<dbReference type="Gene3D" id="1.25.40.10">
    <property type="entry name" value="Tetratricopeptide repeat domain"/>
    <property type="match status" value="1"/>
</dbReference>